<evidence type="ECO:0000313" key="4">
    <source>
        <dbReference type="EMBL" id="DAD76997.1"/>
    </source>
</evidence>
<comment type="similarity">
    <text evidence="1">Belongs to the peptidase S14 family.</text>
</comment>
<evidence type="ECO:0000256" key="2">
    <source>
        <dbReference type="ARBA" id="ARBA00022490"/>
    </source>
</evidence>
<dbReference type="CDD" id="cd07016">
    <property type="entry name" value="S14_ClpP_1"/>
    <property type="match status" value="1"/>
</dbReference>
<dbReference type="GO" id="GO:0006515">
    <property type="term" value="P:protein quality control for misfolded or incompletely synthesized proteins"/>
    <property type="evidence" value="ECO:0007669"/>
    <property type="project" value="TreeGrafter"/>
</dbReference>
<organism evidence="4">
    <name type="scientific">Siphoviridae sp. ctquf9</name>
    <dbReference type="NCBI Taxonomy" id="2826470"/>
    <lineage>
        <taxon>Viruses</taxon>
        <taxon>Duplodnaviria</taxon>
        <taxon>Heunggongvirae</taxon>
        <taxon>Uroviricota</taxon>
        <taxon>Caudoviricetes</taxon>
    </lineage>
</organism>
<dbReference type="EMBL" id="BK014815">
    <property type="protein sequence ID" value="DAD76997.1"/>
    <property type="molecule type" value="Genomic_DNA"/>
</dbReference>
<dbReference type="SUPFAM" id="SSF52096">
    <property type="entry name" value="ClpP/crotonase"/>
    <property type="match status" value="1"/>
</dbReference>
<dbReference type="Pfam" id="PF00574">
    <property type="entry name" value="CLP_protease"/>
    <property type="match status" value="1"/>
</dbReference>
<reference evidence="4" key="1">
    <citation type="journal article" date="2021" name="Proc. Natl. Acad. Sci. U.S.A.">
        <title>A Catalog of Tens of Thousands of Viruses from Human Metagenomes Reveals Hidden Associations with Chronic Diseases.</title>
        <authorList>
            <person name="Tisza M.J."/>
            <person name="Buck C.B."/>
        </authorList>
    </citation>
    <scope>NUCLEOTIDE SEQUENCE</scope>
    <source>
        <strain evidence="4">Ctquf9</strain>
    </source>
</reference>
<keyword evidence="2" id="KW-0963">Cytoplasm</keyword>
<dbReference type="NCBIfam" id="NF045542">
    <property type="entry name" value="Clp_rel_HeadMat"/>
    <property type="match status" value="1"/>
</dbReference>
<accession>A0A8S5M3Z6</accession>
<protein>
    <submittedName>
        <fullName evidence="4">ATP dependent Clp protease</fullName>
    </submittedName>
</protein>
<name>A0A8S5M3Z6_9CAUD</name>
<dbReference type="GO" id="GO:0051117">
    <property type="term" value="F:ATPase binding"/>
    <property type="evidence" value="ECO:0007669"/>
    <property type="project" value="TreeGrafter"/>
</dbReference>
<evidence type="ECO:0000256" key="1">
    <source>
        <dbReference type="ARBA" id="ARBA00007039"/>
    </source>
</evidence>
<dbReference type="PRINTS" id="PR00127">
    <property type="entry name" value="CLPPROTEASEP"/>
</dbReference>
<dbReference type="PANTHER" id="PTHR10381:SF70">
    <property type="entry name" value="ATP-DEPENDENT CLP PROTEASE PROTEOLYTIC SUBUNIT"/>
    <property type="match status" value="1"/>
</dbReference>
<keyword evidence="4" id="KW-0645">Protease</keyword>
<dbReference type="GO" id="GO:0004176">
    <property type="term" value="F:ATP-dependent peptidase activity"/>
    <property type="evidence" value="ECO:0007669"/>
    <property type="project" value="InterPro"/>
</dbReference>
<keyword evidence="3" id="KW-0378">Hydrolase</keyword>
<dbReference type="PANTHER" id="PTHR10381">
    <property type="entry name" value="ATP-DEPENDENT CLP PROTEASE PROTEOLYTIC SUBUNIT"/>
    <property type="match status" value="1"/>
</dbReference>
<dbReference type="InterPro" id="IPR001907">
    <property type="entry name" value="ClpP"/>
</dbReference>
<dbReference type="GO" id="GO:0004252">
    <property type="term" value="F:serine-type endopeptidase activity"/>
    <property type="evidence" value="ECO:0007669"/>
    <property type="project" value="InterPro"/>
</dbReference>
<dbReference type="GO" id="GO:0009368">
    <property type="term" value="C:endopeptidase Clp complex"/>
    <property type="evidence" value="ECO:0007669"/>
    <property type="project" value="TreeGrafter"/>
</dbReference>
<dbReference type="InterPro" id="IPR023562">
    <property type="entry name" value="ClpP/TepA"/>
</dbReference>
<sequence>MKKFWNWKNRTVTNQETQEQTQERTLFLNGTIAEESWFDDDVTPQLFKEELLSGSGDITVWINSPGGDCVAAAQIYNMLMDYKGSVTVKIDGIAASAASVIAMAGTKVQVSPVSMMMIHNPATIAFGDTAEMKKAINMLSEVKESIINAYEIKTGLSRAKLSHLMDAETWMDANSAVEMGFADEIMQRSVSDAVETPQVSMVFSRAAVTNSLMDKLSAKCRIAQKTKSETKQTTADSLMERLDLMKNWR</sequence>
<dbReference type="InterPro" id="IPR029045">
    <property type="entry name" value="ClpP/crotonase-like_dom_sf"/>
</dbReference>
<evidence type="ECO:0000256" key="3">
    <source>
        <dbReference type="ARBA" id="ARBA00022801"/>
    </source>
</evidence>
<proteinExistence type="inferred from homology"/>
<dbReference type="Gene3D" id="3.90.226.10">
    <property type="entry name" value="2-enoyl-CoA Hydratase, Chain A, domain 1"/>
    <property type="match status" value="1"/>
</dbReference>